<proteinExistence type="predicted"/>
<dbReference type="PANTHER" id="PTHR30087:SF1">
    <property type="entry name" value="HYPOTHETICAL CYTOSOLIC PROTEIN"/>
    <property type="match status" value="1"/>
</dbReference>
<sequence>MILVSACLAGESVRYNATDALNKTVKRLVAEKKAIMICPELLAGFSTPRPPAEIKGGDGHDVLKGFAKVIEKTGKDVTQQYIDGARKALEFAKKHHVTHVVLKEGSPSCGSDYIYNGEFNGQTNVGVGVTTALFRQHHIQVVSEHYLSVDGL</sequence>
<comment type="caution">
    <text evidence="1">The sequence shown here is derived from an EMBL/GenBank/DDBJ whole genome shotgun (WGS) entry which is preliminary data.</text>
</comment>
<gene>
    <name evidence="1" type="ORF">I2F25_07195</name>
</gene>
<evidence type="ECO:0000313" key="1">
    <source>
        <dbReference type="EMBL" id="MEB5476830.1"/>
    </source>
</evidence>
<keyword evidence="2" id="KW-1185">Reference proteome</keyword>
<dbReference type="InterPro" id="IPR007553">
    <property type="entry name" value="2-thiour_desulf"/>
</dbReference>
<dbReference type="RefSeq" id="WP_325775278.1">
    <property type="nucleotide sequence ID" value="NZ_VTDN01000004.1"/>
</dbReference>
<dbReference type="Proteomes" id="UP001339883">
    <property type="component" value="Unassembled WGS sequence"/>
</dbReference>
<name>A0ABU6DT08_9GAMM</name>
<organism evidence="1 2">
    <name type="scientific">Acinetobacter pollinis</name>
    <dbReference type="NCBI Taxonomy" id="2605270"/>
    <lineage>
        <taxon>Bacteria</taxon>
        <taxon>Pseudomonadati</taxon>
        <taxon>Pseudomonadota</taxon>
        <taxon>Gammaproteobacteria</taxon>
        <taxon>Moraxellales</taxon>
        <taxon>Moraxellaceae</taxon>
        <taxon>Acinetobacter</taxon>
    </lineage>
</organism>
<dbReference type="EMBL" id="VTDN01000004">
    <property type="protein sequence ID" value="MEB5476830.1"/>
    <property type="molecule type" value="Genomic_DNA"/>
</dbReference>
<protein>
    <submittedName>
        <fullName evidence="1">DUF523 domain-containing protein</fullName>
    </submittedName>
</protein>
<dbReference type="PANTHER" id="PTHR30087">
    <property type="entry name" value="INNER MEMBRANE PROTEIN"/>
    <property type="match status" value="1"/>
</dbReference>
<dbReference type="Pfam" id="PF04463">
    <property type="entry name" value="2-thiour_desulf"/>
    <property type="match status" value="1"/>
</dbReference>
<reference evidence="1 2" key="1">
    <citation type="submission" date="2019-08" db="EMBL/GenBank/DDBJ databases">
        <title>Five species of Acinetobacter isolated from floral nectar and animal pollinators.</title>
        <authorList>
            <person name="Hendry T.A."/>
        </authorList>
    </citation>
    <scope>NUCLEOTIDE SEQUENCE [LARGE SCALE GENOMIC DNA]</scope>
    <source>
        <strain evidence="1 2">MD18.27</strain>
    </source>
</reference>
<evidence type="ECO:0000313" key="2">
    <source>
        <dbReference type="Proteomes" id="UP001339883"/>
    </source>
</evidence>
<accession>A0ABU6DT08</accession>